<dbReference type="InterPro" id="IPR001357">
    <property type="entry name" value="BRCT_dom"/>
</dbReference>
<dbReference type="SUPFAM" id="SSF52113">
    <property type="entry name" value="BRCT domain"/>
    <property type="match status" value="1"/>
</dbReference>
<proteinExistence type="predicted"/>
<feature type="compositionally biased region" description="Basic and acidic residues" evidence="1">
    <location>
        <begin position="96"/>
        <end position="105"/>
    </location>
</feature>
<protein>
    <recommendedName>
        <fullName evidence="2">BRCT domain-containing protein</fullName>
    </recommendedName>
</protein>
<feature type="compositionally biased region" description="Basic and acidic residues" evidence="1">
    <location>
        <begin position="1035"/>
        <end position="1053"/>
    </location>
</feature>
<sequence>MTTNPFLERRTRSQIRLSDDVLKVPEHSPMKNARNIARLRSEPPEDRRFVDDSEDELLSSNRPPNPLGSKRSVSPPATDEYSIGASNDIGRQLKRMKWDSSEGETRSSIGETNHARIHSEPNLGPSQRVSYKRVATVSPRSKLNSTSNLPKSETTQSLTELTSKTRAQSVPLFPSFSSLPLLDLRKLPLSPIRARSPSHSPDKYHGLKVYPSPRKSPTPGPPQAEVVVDEHKASMEVDEDSIPLNPAMTESSMAATTSVLEVSVLPPKSPALLPPPVDSSTKFLATPLPGGLGFDLPMSPLSPLPETPLPQALIAEGENRHNTKESWTLPPEKDSEASSSLQPIPRPDFGKPENALNASGVPKSVSRSQIPRPSVGPPLRLLEKPIPTAEDTGKSSIKMMAHKGSSSSSRPNAFTFLMKNAAKQGETRQSKDKAKGIVALQKIKAATKSNDAKAKDKAEPQVRRIPLKDRMGRNKNPKPLAPTKFEPVIFDEDDDQEMVAKPEAKEISSTPAEEIPASGEAVPHVEPIVAKPLPSEEFIATPSPSSITQPIVEAENSPVPRTSSPPLTAVYSLSNFEPGINAPVDIQERPTTLPAIVPDGQVEHGEEARSASIPAELTVPAEPKQQDPLSEELNVEVPEMSVDKQIRPTPQLEIALNTSTEQVAQHIGPKPITRKRARSIVPSSNRVTRSAMRPPQPPSKPTAGRRPRANTTTSIPREASAPAATKKSPSKEQILSPGSPMQINSPAYKESRTPGSSPAKISLAKTPSKPRFSMDGSPSPTKIARAVSMFRRPSTDDVGVKPNGSSLSTLSNALEKLKMPVPPRPSTSLGFNPDKDGDIGDDDDDMMLSGQPQSPGLLGKNSMHQRSLTVGAISSNNQAGPSTGKPRLVQKPMTNFFAKSGSSLSNPRSAKNQLLGSGKTTLGGFSAKGKGKALFGIGGSSGVSGGLFPMASRRLGQKVSKKSSLPVVEGSPVKGGMTHDIVMDDPLPLNDERSEKTDEGAKMVPTDLFTTPPANMDGETLVVGSSGDINSISGGKDKEKDNREKAWKKDSSRRASLALSQLSQSLSAAPGYGKGSMGPPVTPRKVARSASSTYPTTSTTNDVASEGTKTPKRSSKSPDKAGPHVIGTRFSARQAAKTVANPESQSPPISTGTEGSVKTSGEKKKKDNSMSARKTEALNILNGCVIFVDVKTDDGEEAGSLFVEMLESLGARLLARVGQTCTHIVFKNGLMSTISRYRLIRDPKPSVVGIAWVVDCVEQRRRVEEAPYLIDLKGMNVAGTNKRRRSMLPKLISYNSMESTPTEVDPQEAAGDADVSMDGSTSSLTLDDEITPLERARRRRSMIFGPA</sequence>
<feature type="compositionally biased region" description="Polar residues" evidence="1">
    <location>
        <begin position="138"/>
        <end position="150"/>
    </location>
</feature>
<organism evidence="3 4">
    <name type="scientific">Agaricus bisporus var. burnettii</name>
    <dbReference type="NCBI Taxonomy" id="192524"/>
    <lineage>
        <taxon>Eukaryota</taxon>
        <taxon>Fungi</taxon>
        <taxon>Dikarya</taxon>
        <taxon>Basidiomycota</taxon>
        <taxon>Agaricomycotina</taxon>
        <taxon>Agaricomycetes</taxon>
        <taxon>Agaricomycetidae</taxon>
        <taxon>Agaricales</taxon>
        <taxon>Agaricineae</taxon>
        <taxon>Agaricaceae</taxon>
        <taxon>Agaricus</taxon>
    </lineage>
</organism>
<feature type="region of interest" description="Disordered" evidence="1">
    <location>
        <begin position="18"/>
        <end position="169"/>
    </location>
</feature>
<feature type="compositionally biased region" description="Basic and acidic residues" evidence="1">
    <location>
        <begin position="990"/>
        <end position="1001"/>
    </location>
</feature>
<reference evidence="3 4" key="1">
    <citation type="journal article" name="Sci. Rep.">
        <title>Telomere-to-telomere assembled and centromere annotated genomes of the two main subspecies of the button mushroom Agaricus bisporus reveal especially polymorphic chromosome ends.</title>
        <authorList>
            <person name="Sonnenberg A.S.M."/>
            <person name="Sedaghat-Telgerd N."/>
            <person name="Lavrijssen B."/>
            <person name="Ohm R.A."/>
            <person name="Hendrickx P.M."/>
            <person name="Scholtmeijer K."/>
            <person name="Baars J.J.P."/>
            <person name="van Peer A."/>
        </authorList>
    </citation>
    <scope>NUCLEOTIDE SEQUENCE [LARGE SCALE GENOMIC DNA]</scope>
    <source>
        <strain evidence="3 4">H119_p4</strain>
    </source>
</reference>
<dbReference type="InterPro" id="IPR036420">
    <property type="entry name" value="BRCT_dom_sf"/>
</dbReference>
<feature type="domain" description="BRCT" evidence="2">
    <location>
        <begin position="1176"/>
        <end position="1270"/>
    </location>
</feature>
<comment type="caution">
    <text evidence="3">The sequence shown here is derived from an EMBL/GenBank/DDBJ whole genome shotgun (WGS) entry which is preliminary data.</text>
</comment>
<feature type="region of interest" description="Disordered" evidence="1">
    <location>
        <begin position="501"/>
        <end position="521"/>
    </location>
</feature>
<feature type="compositionally biased region" description="Low complexity" evidence="1">
    <location>
        <begin position="1089"/>
        <end position="1100"/>
    </location>
</feature>
<feature type="compositionally biased region" description="Polar residues" evidence="1">
    <location>
        <begin position="1141"/>
        <end position="1159"/>
    </location>
</feature>
<feature type="region of interest" description="Disordered" evidence="1">
    <location>
        <begin position="447"/>
        <end position="488"/>
    </location>
</feature>
<evidence type="ECO:0000313" key="3">
    <source>
        <dbReference type="EMBL" id="KAF7782669.1"/>
    </source>
</evidence>
<accession>A0A8H7KJL1</accession>
<feature type="region of interest" description="Disordered" evidence="1">
    <location>
        <begin position="602"/>
        <end position="629"/>
    </location>
</feature>
<dbReference type="Pfam" id="PF00533">
    <property type="entry name" value="BRCT"/>
    <property type="match status" value="1"/>
</dbReference>
<feature type="region of interest" description="Disordered" evidence="1">
    <location>
        <begin position="962"/>
        <end position="1055"/>
    </location>
</feature>
<dbReference type="PROSITE" id="PS50172">
    <property type="entry name" value="BRCT"/>
    <property type="match status" value="1"/>
</dbReference>
<name>A0A8H7KJL1_AGABI</name>
<feature type="compositionally biased region" description="Basic and acidic residues" evidence="1">
    <location>
        <begin position="450"/>
        <end position="472"/>
    </location>
</feature>
<gene>
    <name evidence="3" type="ORF">Agabi119p4_2045</name>
</gene>
<feature type="compositionally biased region" description="Low complexity" evidence="1">
    <location>
        <begin position="1024"/>
        <end position="1034"/>
    </location>
</feature>
<feature type="region of interest" description="Disordered" evidence="1">
    <location>
        <begin position="537"/>
        <end position="564"/>
    </location>
</feature>
<dbReference type="CDD" id="cd17716">
    <property type="entry name" value="BRCT_microcephalin_rpt1"/>
    <property type="match status" value="1"/>
</dbReference>
<feature type="region of interest" description="Disordered" evidence="1">
    <location>
        <begin position="656"/>
        <end position="780"/>
    </location>
</feature>
<feature type="region of interest" description="Disordered" evidence="1">
    <location>
        <begin position="299"/>
        <end position="412"/>
    </location>
</feature>
<feature type="region of interest" description="Disordered" evidence="1">
    <location>
        <begin position="897"/>
        <end position="916"/>
    </location>
</feature>
<feature type="compositionally biased region" description="Basic and acidic residues" evidence="1">
    <location>
        <begin position="18"/>
        <end position="29"/>
    </location>
</feature>
<feature type="compositionally biased region" description="Low complexity" evidence="1">
    <location>
        <begin position="151"/>
        <end position="169"/>
    </location>
</feature>
<feature type="compositionally biased region" description="Basic and acidic residues" evidence="1">
    <location>
        <begin position="39"/>
        <end position="51"/>
    </location>
</feature>
<dbReference type="SMART" id="SM00292">
    <property type="entry name" value="BRCT"/>
    <property type="match status" value="1"/>
</dbReference>
<evidence type="ECO:0000259" key="2">
    <source>
        <dbReference type="PROSITE" id="PS50172"/>
    </source>
</evidence>
<feature type="region of interest" description="Disordered" evidence="1">
    <location>
        <begin position="821"/>
        <end position="843"/>
    </location>
</feature>
<feature type="region of interest" description="Disordered" evidence="1">
    <location>
        <begin position="191"/>
        <end position="224"/>
    </location>
</feature>
<feature type="region of interest" description="Disordered" evidence="1">
    <location>
        <begin position="1067"/>
        <end position="1172"/>
    </location>
</feature>
<dbReference type="Gene3D" id="3.40.50.10190">
    <property type="entry name" value="BRCT domain"/>
    <property type="match status" value="1"/>
</dbReference>
<feature type="region of interest" description="Disordered" evidence="1">
    <location>
        <begin position="1298"/>
        <end position="1331"/>
    </location>
</feature>
<evidence type="ECO:0000256" key="1">
    <source>
        <dbReference type="SAM" id="MobiDB-lite"/>
    </source>
</evidence>
<dbReference type="EMBL" id="JABXXO010000003">
    <property type="protein sequence ID" value="KAF7782669.1"/>
    <property type="molecule type" value="Genomic_DNA"/>
</dbReference>
<evidence type="ECO:0000313" key="4">
    <source>
        <dbReference type="Proteomes" id="UP000629468"/>
    </source>
</evidence>
<dbReference type="Proteomes" id="UP000629468">
    <property type="component" value="Unassembled WGS sequence"/>
</dbReference>
<feature type="compositionally biased region" description="Basic and acidic residues" evidence="1">
    <location>
        <begin position="1160"/>
        <end position="1172"/>
    </location>
</feature>
<feature type="compositionally biased region" description="Polar residues" evidence="1">
    <location>
        <begin position="900"/>
        <end position="916"/>
    </location>
</feature>